<keyword evidence="2" id="KW-0812">Transmembrane</keyword>
<evidence type="ECO:0000313" key="4">
    <source>
        <dbReference type="Proteomes" id="UP001589783"/>
    </source>
</evidence>
<reference evidence="3 4" key="1">
    <citation type="submission" date="2024-09" db="EMBL/GenBank/DDBJ databases">
        <authorList>
            <person name="Sun Q."/>
            <person name="Mori K."/>
        </authorList>
    </citation>
    <scope>NUCLEOTIDE SEQUENCE [LARGE SCALE GENOMIC DNA]</scope>
    <source>
        <strain evidence="3 4">CCM 7957</strain>
    </source>
</reference>
<name>A0ABV6H461_9ACTN</name>
<feature type="transmembrane region" description="Helical" evidence="2">
    <location>
        <begin position="68"/>
        <end position="86"/>
    </location>
</feature>
<keyword evidence="2" id="KW-1133">Transmembrane helix</keyword>
<accession>A0ABV6H461</accession>
<evidence type="ECO:0008006" key="5">
    <source>
        <dbReference type="Google" id="ProtNLM"/>
    </source>
</evidence>
<dbReference type="Proteomes" id="UP001589783">
    <property type="component" value="Unassembled WGS sequence"/>
</dbReference>
<organism evidence="3 4">
    <name type="scientific">Gordonia phosphorivorans</name>
    <dbReference type="NCBI Taxonomy" id="1056982"/>
    <lineage>
        <taxon>Bacteria</taxon>
        <taxon>Bacillati</taxon>
        <taxon>Actinomycetota</taxon>
        <taxon>Actinomycetes</taxon>
        <taxon>Mycobacteriales</taxon>
        <taxon>Gordoniaceae</taxon>
        <taxon>Gordonia</taxon>
    </lineage>
</organism>
<evidence type="ECO:0000313" key="3">
    <source>
        <dbReference type="EMBL" id="MFC0313644.1"/>
    </source>
</evidence>
<comment type="caution">
    <text evidence="3">The sequence shown here is derived from an EMBL/GenBank/DDBJ whole genome shotgun (WGS) entry which is preliminary data.</text>
</comment>
<sequence>MSEHDVGHIVAYDYTPIVKHRGKQFTVGDLSLAKFGGVDLSAAWVALIPAIGVAAAVVLLLMFTPFTAMLAAIPAFLTWLVLYVWFSRETLDTLAPIDRIMLTVTSKRTQPTILNGATSGRQRRTGKRAAVSSLVGSRHPGEDRTPDRLHWVVIVKRPTDSDRLKVGAPLTGRDQYRPRPRASAPLIHDDRDQFDDWYAYLETQNPYGTATGPQQ</sequence>
<gene>
    <name evidence="3" type="ORF">ACFFJD_02095</name>
</gene>
<keyword evidence="4" id="KW-1185">Reference proteome</keyword>
<evidence type="ECO:0000256" key="1">
    <source>
        <dbReference type="SAM" id="MobiDB-lite"/>
    </source>
</evidence>
<feature type="transmembrane region" description="Helical" evidence="2">
    <location>
        <begin position="41"/>
        <end position="61"/>
    </location>
</feature>
<dbReference type="EMBL" id="JBHLWV010000006">
    <property type="protein sequence ID" value="MFC0313644.1"/>
    <property type="molecule type" value="Genomic_DNA"/>
</dbReference>
<protein>
    <recommendedName>
        <fullName evidence="5">DUF3239 domain-containing protein</fullName>
    </recommendedName>
</protein>
<feature type="region of interest" description="Disordered" evidence="1">
    <location>
        <begin position="113"/>
        <end position="143"/>
    </location>
</feature>
<evidence type="ECO:0000256" key="2">
    <source>
        <dbReference type="SAM" id="Phobius"/>
    </source>
</evidence>
<feature type="region of interest" description="Disordered" evidence="1">
    <location>
        <begin position="164"/>
        <end position="188"/>
    </location>
</feature>
<proteinExistence type="predicted"/>
<dbReference type="RefSeq" id="WP_382360203.1">
    <property type="nucleotide sequence ID" value="NZ_JBHLWV010000006.1"/>
</dbReference>
<keyword evidence="2" id="KW-0472">Membrane</keyword>